<feature type="binding site" evidence="20">
    <location>
        <position position="663"/>
    </location>
    <ligand>
        <name>L-glutamate</name>
        <dbReference type="ChEBI" id="CHEBI:29985"/>
    </ligand>
</feature>
<evidence type="ECO:0000256" key="20">
    <source>
        <dbReference type="PIRSR" id="PIRSR601508-1"/>
    </source>
</evidence>
<dbReference type="Pfam" id="PF01094">
    <property type="entry name" value="ANF_receptor"/>
    <property type="match status" value="1"/>
</dbReference>
<dbReference type="Pfam" id="PF00060">
    <property type="entry name" value="Lig_chan"/>
    <property type="match status" value="1"/>
</dbReference>
<sequence length="838" mass="94155">MVQFSTSEFRLTPHIDNLEVANSFAVTNCFCSQYSRGVYAIFGFYDKKSVNTITSFCETLHVSFITPSFPADGLQQFILQMRPDIKGPLLSLIEYYKWEKFAYLYDSDRGLSTLQVVLDTAAERKWQVTAINVGNLKDEKKDEAYRSLFQDLENKKERRVVLDCEQDKVKDIMDQVMSVNGFVDGDLSKIQYGGANVSGFQIVDFDDPLVSKFDQRWEALEEKEYPGADNRIRYTSALTYDAVQVMTEAFRYLHKQKIDITRRGNNGDCLANPAVPWVQGVEIERALKQVRVDGLTGNIQFDVNGKRVNYSVNVMELKNNGPVKIGYWNEVDKMVVTKSEVGGNDSMGMDNKTIIVTTILEAPYVMLKKNAELFIDNDRYEGYCVDLAAEIAKHCGFKYQLKIVGDGKYGARDAETKIWNGMVGELVYGKADIAIAPLTITLVREEVIDFSKPFMSLGISIMIKKPQKSKPGVFSFLDPLAYEIWMCIVFAYIGVSVVLFLVSRFSPYEWHTEEYEDGQIQTSESTNEFGIFNSLWFSLGAFMQQGCDISPRSLSGRIVGGVWWFFTLIIISSYTANLAAFLTVERMVSPIESAEDLAKQTEIAYGTLDSGSTKEFFRRSKIALFDKMWTYMKSAEPSVFVKKTSEGVLRVRKSKGKYAYLLESTMNEYIEQRKPCDTMKVGGNLDSKGYGIATPKGSSLRTPVNLAVLKLSEQGVLDKLKNKWWYDKGECGAKDSGSKEKTSALSLSNVAGVFYILVGGLGLAMLVALIEFCYKSRAEAKRMKVTFTDAMRSKARLSITGSIGENGRVMTPDFPKAVHAVPYMRPGMGMNVSLTDLS</sequence>
<dbReference type="AlphaFoldDB" id="A0A8C9VF85"/>
<evidence type="ECO:0000256" key="9">
    <source>
        <dbReference type="ARBA" id="ARBA00023136"/>
    </source>
</evidence>
<comment type="catalytic activity">
    <reaction evidence="19">
        <text>Ca(2+)(in) = Ca(2+)(out)</text>
        <dbReference type="Rhea" id="RHEA:29671"/>
        <dbReference type="ChEBI" id="CHEBI:29108"/>
    </reaction>
</comment>
<feature type="domain" description="Ionotropic glutamate receptor C-terminal" evidence="24">
    <location>
        <begin position="353"/>
        <end position="727"/>
    </location>
</feature>
<dbReference type="InterPro" id="IPR019594">
    <property type="entry name" value="Glu/Gly-bd"/>
</dbReference>
<accession>A0A8C9VF85</accession>
<evidence type="ECO:0000256" key="17">
    <source>
        <dbReference type="ARBA" id="ARBA00023303"/>
    </source>
</evidence>
<dbReference type="FunFam" id="3.40.50.2300:FF:000004">
    <property type="entry name" value="Glutamate receptor, ionotropic, AMPA 2"/>
    <property type="match status" value="1"/>
</dbReference>
<reference evidence="26" key="3">
    <citation type="submission" date="2025-09" db="UniProtKB">
        <authorList>
            <consortium name="Ensembl"/>
        </authorList>
    </citation>
    <scope>IDENTIFICATION</scope>
</reference>
<dbReference type="PRINTS" id="PR00177">
    <property type="entry name" value="NMDARECEPTOR"/>
</dbReference>
<evidence type="ECO:0000256" key="6">
    <source>
        <dbReference type="ARBA" id="ARBA00022989"/>
    </source>
</evidence>
<dbReference type="InterPro" id="IPR001320">
    <property type="entry name" value="Iontro_rcpt_C"/>
</dbReference>
<dbReference type="Gene3D" id="1.10.287.70">
    <property type="match status" value="2"/>
</dbReference>
<keyword evidence="5" id="KW-0732">Signal</keyword>
<evidence type="ECO:0000256" key="13">
    <source>
        <dbReference type="ARBA" id="ARBA00023180"/>
    </source>
</evidence>
<keyword evidence="12 23" id="KW-0675">Receptor</keyword>
<evidence type="ECO:0000256" key="2">
    <source>
        <dbReference type="ARBA" id="ARBA00022475"/>
    </source>
</evidence>
<evidence type="ECO:0000256" key="4">
    <source>
        <dbReference type="ARBA" id="ARBA00022692"/>
    </source>
</evidence>
<feature type="disulfide bond" evidence="22">
    <location>
        <begin position="31"/>
        <end position="269"/>
    </location>
</feature>
<evidence type="ECO:0000256" key="10">
    <source>
        <dbReference type="ARBA" id="ARBA00023139"/>
    </source>
</evidence>
<evidence type="ECO:0000256" key="7">
    <source>
        <dbReference type="ARBA" id="ARBA00023018"/>
    </source>
</evidence>
<dbReference type="InterPro" id="IPR001508">
    <property type="entry name" value="Iono_Glu_rcpt_met"/>
</dbReference>
<dbReference type="Proteomes" id="UP000694397">
    <property type="component" value="Chromosome 16"/>
</dbReference>
<feature type="site" description="Interaction with the cone snail toxin Con-ikot-ikot" evidence="21">
    <location>
        <position position="412"/>
    </location>
</feature>
<keyword evidence="13" id="KW-0325">Glycoprotein</keyword>
<dbReference type="SMART" id="SM00918">
    <property type="entry name" value="Lig_chan-Glu_bd"/>
    <property type="match status" value="1"/>
</dbReference>
<dbReference type="Pfam" id="PF10613">
    <property type="entry name" value="Lig_chan-Glu_bd"/>
    <property type="match status" value="1"/>
</dbReference>
<dbReference type="FunFam" id="3.40.190.10:FF:000666">
    <property type="entry name" value="Glutamate receptor, ionotropic, AMPA 2a"/>
    <property type="match status" value="1"/>
</dbReference>
<gene>
    <name evidence="26" type="primary">GRIA2</name>
</gene>
<dbReference type="FunFam" id="3.40.190.10:FF:000001">
    <property type="entry name" value="Glutamate receptor ionotropic, kainate 2"/>
    <property type="match status" value="1"/>
</dbReference>
<evidence type="ECO:0000259" key="24">
    <source>
        <dbReference type="SMART" id="SM00079"/>
    </source>
</evidence>
<keyword evidence="2 23" id="KW-1003">Cell membrane</keyword>
<dbReference type="InterPro" id="IPR028082">
    <property type="entry name" value="Peripla_BP_I"/>
</dbReference>
<dbReference type="SUPFAM" id="SSF53850">
    <property type="entry name" value="Periplasmic binding protein-like II"/>
    <property type="match status" value="1"/>
</dbReference>
<dbReference type="SMART" id="SM00079">
    <property type="entry name" value="PBPe"/>
    <property type="match status" value="1"/>
</dbReference>
<dbReference type="CDD" id="cd13715">
    <property type="entry name" value="PBP2_iGluR_AMPA"/>
    <property type="match status" value="1"/>
</dbReference>
<evidence type="ECO:0000256" key="18">
    <source>
        <dbReference type="ARBA" id="ARBA00034104"/>
    </source>
</evidence>
<comment type="function">
    <text evidence="23">Receptor for glutamate that functions as a ligand-gated ion channel in the central nervous system and plays an important role in excitatory synaptic transmission. L-glutamate acts as an excitatory neurotransmitter at many synapses in the central nervous system.</text>
</comment>
<keyword evidence="16" id="KW-0449">Lipoprotein</keyword>
<keyword evidence="17 23" id="KW-0407">Ion channel</keyword>
<evidence type="ECO:0000256" key="16">
    <source>
        <dbReference type="ARBA" id="ARBA00023288"/>
    </source>
</evidence>
<feature type="transmembrane region" description="Helical" evidence="23">
    <location>
        <begin position="480"/>
        <end position="502"/>
    </location>
</feature>
<dbReference type="SUPFAM" id="SSF53822">
    <property type="entry name" value="Periplasmic binding protein-like I"/>
    <property type="match status" value="1"/>
</dbReference>
<evidence type="ECO:0000256" key="23">
    <source>
        <dbReference type="RuleBase" id="RU367118"/>
    </source>
</evidence>
<feature type="binding site" evidence="20">
    <location>
        <position position="444"/>
    </location>
    <ligand>
        <name>L-glutamate</name>
        <dbReference type="ChEBI" id="CHEBI:29985"/>
    </ligand>
</feature>
<keyword evidence="14 23" id="KW-0628">Postsynaptic cell membrane</keyword>
<keyword evidence="6 23" id="KW-1133">Transmembrane helix</keyword>
<evidence type="ECO:0000256" key="11">
    <source>
        <dbReference type="ARBA" id="ARBA00023157"/>
    </source>
</evidence>
<dbReference type="GeneTree" id="ENSGT00940000156950"/>
<reference evidence="26" key="2">
    <citation type="submission" date="2025-08" db="UniProtKB">
        <authorList>
            <consortium name="Ensembl"/>
        </authorList>
    </citation>
    <scope>IDENTIFICATION</scope>
</reference>
<evidence type="ECO:0000256" key="22">
    <source>
        <dbReference type="PIRSR" id="PIRSR601508-3"/>
    </source>
</evidence>
<keyword evidence="10" id="KW-0564">Palmitate</keyword>
<evidence type="ECO:0000256" key="8">
    <source>
        <dbReference type="ARBA" id="ARBA00023065"/>
    </source>
</evidence>
<keyword evidence="1 23" id="KW-0813">Transport</keyword>
<keyword evidence="9 23" id="KW-0472">Membrane</keyword>
<feature type="binding site" evidence="20">
    <location>
        <position position="437"/>
    </location>
    <ligand>
        <name>L-glutamate</name>
        <dbReference type="ChEBI" id="CHEBI:29985"/>
    </ligand>
</feature>
<evidence type="ECO:0000256" key="1">
    <source>
        <dbReference type="ARBA" id="ARBA00022448"/>
    </source>
</evidence>
<dbReference type="Gene3D" id="3.40.190.10">
    <property type="entry name" value="Periplasmic binding protein-like II"/>
    <property type="match status" value="2"/>
</dbReference>
<feature type="site" description="Interaction with the cone snail toxin Con-ikot-ikot" evidence="21">
    <location>
        <position position="710"/>
    </location>
</feature>
<dbReference type="GO" id="GO:0022824">
    <property type="term" value="F:transmitter-gated monoatomic ion channel activity"/>
    <property type="evidence" value="ECO:0007669"/>
    <property type="project" value="UniProtKB-ARBA"/>
</dbReference>
<feature type="transmembrane region" description="Helical" evidence="23">
    <location>
        <begin position="562"/>
        <end position="584"/>
    </location>
</feature>
<dbReference type="Ensembl" id="ENSSFOT00015061031.1">
    <property type="protein sequence ID" value="ENSSFOP00015050513.1"/>
    <property type="gene ID" value="ENSSFOG00015014898.2"/>
</dbReference>
<feature type="disulfide bond" evidence="22">
    <location>
        <begin position="676"/>
        <end position="731"/>
    </location>
</feature>
<feature type="transmembrane region" description="Helical" evidence="23">
    <location>
        <begin position="752"/>
        <end position="774"/>
    </location>
</feature>
<dbReference type="GO" id="GO:0045211">
    <property type="term" value="C:postsynaptic membrane"/>
    <property type="evidence" value="ECO:0007669"/>
    <property type="project" value="UniProtKB-SubCell"/>
</dbReference>
<feature type="site" description="Interaction with the cone snail toxin Con-ikot-ikot" evidence="21">
    <location>
        <position position="618"/>
    </location>
</feature>
<evidence type="ECO:0000256" key="14">
    <source>
        <dbReference type="ARBA" id="ARBA00023257"/>
    </source>
</evidence>
<evidence type="ECO:0000256" key="15">
    <source>
        <dbReference type="ARBA" id="ARBA00023286"/>
    </source>
</evidence>
<keyword evidence="11 22" id="KW-1015">Disulfide bond</keyword>
<proteinExistence type="inferred from homology"/>
<comment type="similarity">
    <text evidence="23">Belongs to the glutamate-gated ion channel (TC 1.A.10.1) family.</text>
</comment>
<dbReference type="GO" id="GO:0007166">
    <property type="term" value="P:cell surface receptor signaling pathway"/>
    <property type="evidence" value="ECO:0007669"/>
    <property type="project" value="UniProtKB-ARBA"/>
</dbReference>
<evidence type="ECO:0000313" key="26">
    <source>
        <dbReference type="Ensembl" id="ENSSFOP00015050513.1"/>
    </source>
</evidence>
<feature type="binding site" evidence="20">
    <location>
        <position position="613"/>
    </location>
    <ligand>
        <name>L-glutamate</name>
        <dbReference type="ChEBI" id="CHEBI:29985"/>
    </ligand>
</feature>
<keyword evidence="8 23" id="KW-0406">Ion transport</keyword>
<feature type="binding site" evidence="20">
    <location>
        <position position="612"/>
    </location>
    <ligand>
        <name>L-glutamate</name>
        <dbReference type="ChEBI" id="CHEBI:29985"/>
    </ligand>
</feature>
<evidence type="ECO:0000259" key="25">
    <source>
        <dbReference type="SMART" id="SM00918"/>
    </source>
</evidence>
<dbReference type="SUPFAM" id="SSF81324">
    <property type="entry name" value="Voltage-gated potassium channels"/>
    <property type="match status" value="1"/>
</dbReference>
<dbReference type="FunFam" id="1.10.287.70:FF:000099">
    <property type="entry name" value="glutamate receptor 2 isoform X1"/>
    <property type="match status" value="1"/>
</dbReference>
<dbReference type="InterPro" id="IPR015683">
    <property type="entry name" value="Ionotropic_Glu_rcpt"/>
</dbReference>
<evidence type="ECO:0000313" key="27">
    <source>
        <dbReference type="Proteomes" id="UP000694397"/>
    </source>
</evidence>
<keyword evidence="15 23" id="KW-1071">Ligand-gated ion channel</keyword>
<dbReference type="PANTHER" id="PTHR18966">
    <property type="entry name" value="IONOTROPIC GLUTAMATE RECEPTOR"/>
    <property type="match status" value="1"/>
</dbReference>
<dbReference type="InterPro" id="IPR001828">
    <property type="entry name" value="ANF_lig-bd_rcpt"/>
</dbReference>
<evidence type="ECO:0000256" key="5">
    <source>
        <dbReference type="ARBA" id="ARBA00022729"/>
    </source>
</evidence>
<name>A0A8C9VF85_SCLFO</name>
<feature type="binding site" evidence="20">
    <location>
        <position position="439"/>
    </location>
    <ligand>
        <name>L-glutamate</name>
        <dbReference type="ChEBI" id="CHEBI:29985"/>
    </ligand>
</feature>
<keyword evidence="4 23" id="KW-0812">Transmembrane</keyword>
<comment type="subcellular location">
    <subcellularLocation>
        <location evidence="18 23">Postsynaptic cell membrane</location>
        <topology evidence="18 23">Multi-pass membrane protein</topology>
    </subcellularLocation>
</comment>
<dbReference type="FunFam" id="1.10.287.70:FF:000067">
    <property type="entry name" value="glutamate receptor 2 isoform X1"/>
    <property type="match status" value="1"/>
</dbReference>
<protein>
    <recommendedName>
        <fullName evidence="23">Glutamate receptor</fullName>
    </recommendedName>
</protein>
<keyword evidence="27" id="KW-1185">Reference proteome</keyword>
<evidence type="ECO:0000256" key="12">
    <source>
        <dbReference type="ARBA" id="ARBA00023170"/>
    </source>
</evidence>
<dbReference type="Gene3D" id="3.40.50.2300">
    <property type="match status" value="2"/>
</dbReference>
<evidence type="ECO:0000256" key="21">
    <source>
        <dbReference type="PIRSR" id="PIRSR601508-2"/>
    </source>
</evidence>
<evidence type="ECO:0000256" key="3">
    <source>
        <dbReference type="ARBA" id="ARBA00022553"/>
    </source>
</evidence>
<reference evidence="26 27" key="1">
    <citation type="submission" date="2019-04" db="EMBL/GenBank/DDBJ databases">
        <authorList>
            <consortium name="Wellcome Sanger Institute Data Sharing"/>
        </authorList>
    </citation>
    <scope>NUCLEOTIDE SEQUENCE [LARGE SCALE GENOMIC DNA]</scope>
</reference>
<feature type="domain" description="Ionotropic glutamate receptor L-glutamate and glycine-binding" evidence="25">
    <location>
        <begin position="363"/>
        <end position="428"/>
    </location>
</feature>
<keyword evidence="3" id="KW-0597">Phosphoprotein</keyword>
<evidence type="ECO:0000256" key="19">
    <source>
        <dbReference type="ARBA" id="ARBA00036634"/>
    </source>
</evidence>
<organism evidence="26 27">
    <name type="scientific">Scleropages formosus</name>
    <name type="common">Asian bonytongue</name>
    <name type="synonym">Osteoglossum formosum</name>
    <dbReference type="NCBI Taxonomy" id="113540"/>
    <lineage>
        <taxon>Eukaryota</taxon>
        <taxon>Metazoa</taxon>
        <taxon>Chordata</taxon>
        <taxon>Craniata</taxon>
        <taxon>Vertebrata</taxon>
        <taxon>Euteleostomi</taxon>
        <taxon>Actinopterygii</taxon>
        <taxon>Neopterygii</taxon>
        <taxon>Teleostei</taxon>
        <taxon>Osteoglossocephala</taxon>
        <taxon>Osteoglossomorpha</taxon>
        <taxon>Osteoglossiformes</taxon>
        <taxon>Osteoglossidae</taxon>
        <taxon>Scleropages</taxon>
    </lineage>
</organism>
<feature type="site" description="Crucial to convey clamshell closure to channel opening" evidence="21">
    <location>
        <position position="591"/>
    </location>
</feature>
<keyword evidence="7 23" id="KW-0770">Synapse</keyword>